<dbReference type="InterPro" id="IPR033479">
    <property type="entry name" value="dCache_1"/>
</dbReference>
<evidence type="ECO:0000313" key="21">
    <source>
        <dbReference type="Proteomes" id="UP001250932"/>
    </source>
</evidence>
<dbReference type="CDD" id="cd00130">
    <property type="entry name" value="PAS"/>
    <property type="match status" value="3"/>
</dbReference>
<dbReference type="SUPFAM" id="SSF158472">
    <property type="entry name" value="HAMP domain-like"/>
    <property type="match status" value="1"/>
</dbReference>
<evidence type="ECO:0000259" key="19">
    <source>
        <dbReference type="PROSITE" id="PS50885"/>
    </source>
</evidence>
<keyword evidence="14" id="KW-0175">Coiled coil</keyword>
<feature type="transmembrane region" description="Helical" evidence="15">
    <location>
        <begin position="336"/>
        <end position="355"/>
    </location>
</feature>
<evidence type="ECO:0000256" key="9">
    <source>
        <dbReference type="ARBA" id="ARBA00022777"/>
    </source>
</evidence>
<dbReference type="SMART" id="SM00387">
    <property type="entry name" value="HATPase_c"/>
    <property type="match status" value="1"/>
</dbReference>
<evidence type="ECO:0000256" key="15">
    <source>
        <dbReference type="SAM" id="Phobius"/>
    </source>
</evidence>
<keyword evidence="7 15" id="KW-0812">Transmembrane</keyword>
<dbReference type="NCBIfam" id="TIGR00229">
    <property type="entry name" value="sensory_box"/>
    <property type="match status" value="3"/>
</dbReference>
<dbReference type="InterPro" id="IPR001610">
    <property type="entry name" value="PAC"/>
</dbReference>
<feature type="coiled-coil region" evidence="14">
    <location>
        <begin position="400"/>
        <end position="430"/>
    </location>
</feature>
<dbReference type="InterPro" id="IPR003661">
    <property type="entry name" value="HisK_dim/P_dom"/>
</dbReference>
<keyword evidence="6" id="KW-0808">Transferase</keyword>
<comment type="subcellular location">
    <subcellularLocation>
        <location evidence="2">Cell membrane</location>
        <topology evidence="2">Multi-pass membrane protein</topology>
    </subcellularLocation>
</comment>
<dbReference type="PROSITE" id="PS50112">
    <property type="entry name" value="PAS"/>
    <property type="match status" value="2"/>
</dbReference>
<dbReference type="PRINTS" id="PR00344">
    <property type="entry name" value="BCTRLSENSOR"/>
</dbReference>
<dbReference type="PROSITE" id="PS50109">
    <property type="entry name" value="HIS_KIN"/>
    <property type="match status" value="1"/>
</dbReference>
<dbReference type="Proteomes" id="UP001250932">
    <property type="component" value="Unassembled WGS sequence"/>
</dbReference>
<dbReference type="RefSeq" id="WP_313834746.1">
    <property type="nucleotide sequence ID" value="NZ_JAQOUE010000002.1"/>
</dbReference>
<keyword evidence="8" id="KW-0547">Nucleotide-binding</keyword>
<organism evidence="20 21">
    <name type="scientific">Candidatus Nitronereus thalassa</name>
    <dbReference type="NCBI Taxonomy" id="3020898"/>
    <lineage>
        <taxon>Bacteria</taxon>
        <taxon>Pseudomonadati</taxon>
        <taxon>Nitrospirota</taxon>
        <taxon>Nitrospiria</taxon>
        <taxon>Nitrospirales</taxon>
        <taxon>Nitrospiraceae</taxon>
        <taxon>Candidatus Nitronereus</taxon>
    </lineage>
</organism>
<dbReference type="PROSITE" id="PS50113">
    <property type="entry name" value="PAC"/>
    <property type="match status" value="3"/>
</dbReference>
<keyword evidence="21" id="KW-1185">Reference proteome</keyword>
<keyword evidence="9" id="KW-0418">Kinase</keyword>
<protein>
    <recommendedName>
        <fullName evidence="3">histidine kinase</fullName>
        <ecNumber evidence="3">2.7.13.3</ecNumber>
    </recommendedName>
</protein>
<evidence type="ECO:0000256" key="11">
    <source>
        <dbReference type="ARBA" id="ARBA00022989"/>
    </source>
</evidence>
<accession>A0ABU3KCL3</accession>
<keyword evidence="5" id="KW-0597">Phosphoprotein</keyword>
<evidence type="ECO:0000259" key="17">
    <source>
        <dbReference type="PROSITE" id="PS50112"/>
    </source>
</evidence>
<dbReference type="Pfam" id="PF00672">
    <property type="entry name" value="HAMP"/>
    <property type="match status" value="1"/>
</dbReference>
<comment type="caution">
    <text evidence="20">The sequence shown here is derived from an EMBL/GenBank/DDBJ whole genome shotgun (WGS) entry which is preliminary data.</text>
</comment>
<dbReference type="InterPro" id="IPR000700">
    <property type="entry name" value="PAS-assoc_C"/>
</dbReference>
<keyword evidence="4" id="KW-1003">Cell membrane</keyword>
<reference evidence="20 21" key="1">
    <citation type="journal article" date="2023" name="ISME J.">
        <title>Cultivation and genomic characterization of novel and ubiquitous marine nitrite-oxidizing bacteria from the Nitrospirales.</title>
        <authorList>
            <person name="Mueller A.J."/>
            <person name="Daebeler A."/>
            <person name="Herbold C.W."/>
            <person name="Kirkegaard R.H."/>
            <person name="Daims H."/>
        </authorList>
    </citation>
    <scope>NUCLEOTIDE SEQUENCE [LARGE SCALE GENOMIC DNA]</scope>
    <source>
        <strain evidence="20 21">EB</strain>
    </source>
</reference>
<dbReference type="EC" id="2.7.13.3" evidence="3"/>
<dbReference type="InterPro" id="IPR036097">
    <property type="entry name" value="HisK_dim/P_sf"/>
</dbReference>
<dbReference type="InterPro" id="IPR000014">
    <property type="entry name" value="PAS"/>
</dbReference>
<feature type="domain" description="PAC" evidence="18">
    <location>
        <begin position="492"/>
        <end position="545"/>
    </location>
</feature>
<dbReference type="InterPro" id="IPR005467">
    <property type="entry name" value="His_kinase_dom"/>
</dbReference>
<evidence type="ECO:0000256" key="4">
    <source>
        <dbReference type="ARBA" id="ARBA00022475"/>
    </source>
</evidence>
<keyword evidence="13 15" id="KW-0472">Membrane</keyword>
<dbReference type="InterPro" id="IPR036890">
    <property type="entry name" value="HATPase_C_sf"/>
</dbReference>
<feature type="coiled-coil region" evidence="14">
    <location>
        <begin position="536"/>
        <end position="567"/>
    </location>
</feature>
<dbReference type="PANTHER" id="PTHR43065:SF46">
    <property type="entry name" value="C4-DICARBOXYLATE TRANSPORT SENSOR PROTEIN DCTB"/>
    <property type="match status" value="1"/>
</dbReference>
<evidence type="ECO:0000256" key="7">
    <source>
        <dbReference type="ARBA" id="ARBA00022692"/>
    </source>
</evidence>
<keyword evidence="12" id="KW-0902">Two-component regulatory system</keyword>
<dbReference type="EMBL" id="JAQOUE010000002">
    <property type="protein sequence ID" value="MDT7044160.1"/>
    <property type="molecule type" value="Genomic_DNA"/>
</dbReference>
<dbReference type="InterPro" id="IPR003660">
    <property type="entry name" value="HAMP_dom"/>
</dbReference>
<sequence length="1059" mass="120123">MKRWKWSHSIHHKTILGMVLVGLLPLLLSLVLTYIEERRALRETSGSNFKGIAVEVARKIETQITRGINEAQQLATIPFIRTSVIEANRSYEGREPEKIKAFIEEWQQRWRQRQDPDEFPVFVNHIAINYLMDWNAIRKSDYLGILVTDNQGAIVLSSLPQVQFYHGESAWWRAAFREGAGQIYVSDLTFDPSFGTHVLNVAVPIFDEQRKQAIGTVSILLRRDSLFRSISEVTAGSTGHAMLMASDGTPLICPVLSLEQHVIQPSLVAAIEEKVVGWVQAEADSHGAQDSIVGFARLRIGEPLAPESFGGRHWVTYVRQDPQETFAPLDQMLIKVATYGIIVFGILWLMGIMVARRIVSPIQTLHDGVQRIGSGNLDHHLILSTGDEIEDLANGFNKMATNLKQSFAQLNDQMNEIRQLEERYRDLIEKSPEMIHQIDKTGRFVHVNETELEKLGYSLAEMLEKYLWDIVPVSQQSEIRTYFQHLPHQQEGTLETVFVTRQGTCLDVEIHSTALVDSVSGELVYTRAFVRDITERKALQRQVEQYTTKLEEEVAAQTHQLSQSEQRYRALFNRSADSIFMVDSRGIIVAANEREQEVLGYEESALRGHPFTDFVAEKYQELTDQLLTMVVSGEEKVPTKEIEVYASDRRLLPVEMDLIRVEQESAVLAMVQLRDITERKQLEARLQQHSEELEEKVQERTLEIHQTKLYLESLLENANDVIYTLDHDQRFTYVNSKVEIWGYGKEDLLGRPFLTLLSKRHRGRHLKDILNMHVKQEYEVEVMSRKGETRSVLVSVSPLRNDLDSVVGVLGIARDITDRKSMEQHIRNTERLASVGKLAAGVAHEINNPLGGILNCLYNIRKGTLAPGRQEEYLMYMEDGLRRAQKIVRQLLDFSQQREPEFTMSEINVLIDRVLVLINHAIVEKGLQLEIDLAADLPAMFVDPHMIEQVITNLLLNAVQATQSGGRIVLRTRIVGEMCEIEVSDTGTGIPADVRPHIFDPFFTTKRTGEGTGLGLSVSLGIVERHGGQLEVESEEGRGTVFTVRLPCSATRVPTGRVS</sequence>
<dbReference type="InterPro" id="IPR035965">
    <property type="entry name" value="PAS-like_dom_sf"/>
</dbReference>
<dbReference type="SMART" id="SM00388">
    <property type="entry name" value="HisKA"/>
    <property type="match status" value="1"/>
</dbReference>
<comment type="catalytic activity">
    <reaction evidence="1">
        <text>ATP + protein L-histidine = ADP + protein N-phospho-L-histidine.</text>
        <dbReference type="EC" id="2.7.13.3"/>
    </reaction>
</comment>
<feature type="domain" description="HAMP" evidence="19">
    <location>
        <begin position="356"/>
        <end position="408"/>
    </location>
</feature>
<evidence type="ECO:0000256" key="2">
    <source>
        <dbReference type="ARBA" id="ARBA00004651"/>
    </source>
</evidence>
<dbReference type="SUPFAM" id="SSF55785">
    <property type="entry name" value="PYP-like sensor domain (PAS domain)"/>
    <property type="match status" value="3"/>
</dbReference>
<dbReference type="SUPFAM" id="SSF47384">
    <property type="entry name" value="Homodimeric domain of signal transducing histidine kinase"/>
    <property type="match status" value="1"/>
</dbReference>
<evidence type="ECO:0000256" key="10">
    <source>
        <dbReference type="ARBA" id="ARBA00022840"/>
    </source>
</evidence>
<dbReference type="PROSITE" id="PS50885">
    <property type="entry name" value="HAMP"/>
    <property type="match status" value="1"/>
</dbReference>
<feature type="transmembrane region" description="Helical" evidence="15">
    <location>
        <begin position="15"/>
        <end position="35"/>
    </location>
</feature>
<dbReference type="Pfam" id="PF00512">
    <property type="entry name" value="HisKA"/>
    <property type="match status" value="1"/>
</dbReference>
<dbReference type="SMART" id="SM00091">
    <property type="entry name" value="PAS"/>
    <property type="match status" value="3"/>
</dbReference>
<dbReference type="Pfam" id="PF02743">
    <property type="entry name" value="dCache_1"/>
    <property type="match status" value="1"/>
</dbReference>
<dbReference type="InterPro" id="IPR003594">
    <property type="entry name" value="HATPase_dom"/>
</dbReference>
<evidence type="ECO:0000313" key="20">
    <source>
        <dbReference type="EMBL" id="MDT7044160.1"/>
    </source>
</evidence>
<dbReference type="SMART" id="SM00086">
    <property type="entry name" value="PAC"/>
    <property type="match status" value="3"/>
</dbReference>
<evidence type="ECO:0000256" key="13">
    <source>
        <dbReference type="ARBA" id="ARBA00023136"/>
    </source>
</evidence>
<evidence type="ECO:0000259" key="18">
    <source>
        <dbReference type="PROSITE" id="PS50113"/>
    </source>
</evidence>
<keyword evidence="11 15" id="KW-1133">Transmembrane helix</keyword>
<dbReference type="Pfam" id="PF08448">
    <property type="entry name" value="PAS_4"/>
    <property type="match status" value="2"/>
</dbReference>
<keyword evidence="10" id="KW-0067">ATP-binding</keyword>
<proteinExistence type="predicted"/>
<dbReference type="SUPFAM" id="SSF55874">
    <property type="entry name" value="ATPase domain of HSP90 chaperone/DNA topoisomerase II/histidine kinase"/>
    <property type="match status" value="1"/>
</dbReference>
<evidence type="ECO:0000259" key="16">
    <source>
        <dbReference type="PROSITE" id="PS50109"/>
    </source>
</evidence>
<feature type="domain" description="PAS" evidence="17">
    <location>
        <begin position="420"/>
        <end position="490"/>
    </location>
</feature>
<dbReference type="CDD" id="cd06225">
    <property type="entry name" value="HAMP"/>
    <property type="match status" value="1"/>
</dbReference>
<dbReference type="Gene3D" id="3.30.565.10">
    <property type="entry name" value="Histidine kinase-like ATPase, C-terminal domain"/>
    <property type="match status" value="1"/>
</dbReference>
<evidence type="ECO:0000256" key="8">
    <source>
        <dbReference type="ARBA" id="ARBA00022741"/>
    </source>
</evidence>
<evidence type="ECO:0000256" key="12">
    <source>
        <dbReference type="ARBA" id="ARBA00023012"/>
    </source>
</evidence>
<dbReference type="Gene3D" id="1.10.287.130">
    <property type="match status" value="1"/>
</dbReference>
<dbReference type="SMART" id="SM00304">
    <property type="entry name" value="HAMP"/>
    <property type="match status" value="1"/>
</dbReference>
<dbReference type="Pfam" id="PF13426">
    <property type="entry name" value="PAS_9"/>
    <property type="match status" value="1"/>
</dbReference>
<dbReference type="InterPro" id="IPR013656">
    <property type="entry name" value="PAS_4"/>
</dbReference>
<dbReference type="CDD" id="cd00082">
    <property type="entry name" value="HisKA"/>
    <property type="match status" value="1"/>
</dbReference>
<dbReference type="Gene3D" id="3.30.450.20">
    <property type="entry name" value="PAS domain"/>
    <property type="match status" value="4"/>
</dbReference>
<evidence type="ECO:0000256" key="1">
    <source>
        <dbReference type="ARBA" id="ARBA00000085"/>
    </source>
</evidence>
<dbReference type="InterPro" id="IPR004358">
    <property type="entry name" value="Sig_transdc_His_kin-like_C"/>
</dbReference>
<name>A0ABU3KCL3_9BACT</name>
<evidence type="ECO:0000256" key="14">
    <source>
        <dbReference type="SAM" id="Coils"/>
    </source>
</evidence>
<dbReference type="Gene3D" id="6.10.340.10">
    <property type="match status" value="1"/>
</dbReference>
<evidence type="ECO:0000256" key="5">
    <source>
        <dbReference type="ARBA" id="ARBA00022553"/>
    </source>
</evidence>
<feature type="domain" description="PAC" evidence="18">
    <location>
        <begin position="776"/>
        <end position="828"/>
    </location>
</feature>
<evidence type="ECO:0000256" key="6">
    <source>
        <dbReference type="ARBA" id="ARBA00022679"/>
    </source>
</evidence>
<dbReference type="PANTHER" id="PTHR43065">
    <property type="entry name" value="SENSOR HISTIDINE KINASE"/>
    <property type="match status" value="1"/>
</dbReference>
<feature type="domain" description="PAS" evidence="17">
    <location>
        <begin position="564"/>
        <end position="634"/>
    </location>
</feature>
<gene>
    <name evidence="20" type="ORF">PPG34_17550</name>
</gene>
<feature type="domain" description="PAC" evidence="18">
    <location>
        <begin position="638"/>
        <end position="688"/>
    </location>
</feature>
<feature type="domain" description="Histidine kinase" evidence="16">
    <location>
        <begin position="841"/>
        <end position="1050"/>
    </location>
</feature>
<evidence type="ECO:0000256" key="3">
    <source>
        <dbReference type="ARBA" id="ARBA00012438"/>
    </source>
</evidence>
<dbReference type="Pfam" id="PF02518">
    <property type="entry name" value="HATPase_c"/>
    <property type="match status" value="1"/>
</dbReference>